<feature type="chain" id="PRO_5015159403" evidence="2">
    <location>
        <begin position="29"/>
        <end position="77"/>
    </location>
</feature>
<keyword evidence="2" id="KW-0732">Signal</keyword>
<evidence type="ECO:0000256" key="1">
    <source>
        <dbReference type="SAM" id="MobiDB-lite"/>
    </source>
</evidence>
<proteinExistence type="predicted"/>
<evidence type="ECO:0000313" key="3">
    <source>
        <dbReference type="EMBL" id="PSH70121.1"/>
    </source>
</evidence>
<gene>
    <name evidence="3" type="ORF">CU102_03210</name>
</gene>
<dbReference type="AlphaFoldDB" id="A0A2P7BUL0"/>
<keyword evidence="4" id="KW-1185">Reference proteome</keyword>
<feature type="region of interest" description="Disordered" evidence="1">
    <location>
        <begin position="27"/>
        <end position="77"/>
    </location>
</feature>
<feature type="signal peptide" evidence="2">
    <location>
        <begin position="1"/>
        <end position="28"/>
    </location>
</feature>
<protein>
    <submittedName>
        <fullName evidence="3">Uncharacterized protein</fullName>
    </submittedName>
</protein>
<dbReference type="EMBL" id="PGGO01000002">
    <property type="protein sequence ID" value="PSH70121.1"/>
    <property type="molecule type" value="Genomic_DNA"/>
</dbReference>
<evidence type="ECO:0000313" key="4">
    <source>
        <dbReference type="Proteomes" id="UP000241444"/>
    </source>
</evidence>
<dbReference type="Proteomes" id="UP000241444">
    <property type="component" value="Unassembled WGS sequence"/>
</dbReference>
<reference evidence="4" key="1">
    <citation type="submission" date="2017-11" db="EMBL/GenBank/DDBJ databases">
        <authorList>
            <person name="Kuznetsova I."/>
            <person name="Sazanova A."/>
            <person name="Chirak E."/>
            <person name="Safronova V."/>
            <person name="Willems A."/>
        </authorList>
    </citation>
    <scope>NUCLEOTIDE SEQUENCE [LARGE SCALE GENOMIC DNA]</scope>
    <source>
        <strain evidence="4">STM 196</strain>
    </source>
</reference>
<accession>A0A2P7BUL0</accession>
<sequence length="77" mass="7684">MTQKKLVQMVLLGIGIALAGAGAPAAYAGDYGCEPPGEQAKGNNGWGQEKNKGTTDGTNNGSDDGATAESKSVSTAR</sequence>
<name>A0A2P7BUL0_9HYPH</name>
<evidence type="ECO:0000256" key="2">
    <source>
        <dbReference type="SAM" id="SignalP"/>
    </source>
</evidence>
<organism evidence="3 4">
    <name type="scientific">Phyllobacterium brassicacearum</name>
    <dbReference type="NCBI Taxonomy" id="314235"/>
    <lineage>
        <taxon>Bacteria</taxon>
        <taxon>Pseudomonadati</taxon>
        <taxon>Pseudomonadota</taxon>
        <taxon>Alphaproteobacteria</taxon>
        <taxon>Hyphomicrobiales</taxon>
        <taxon>Phyllobacteriaceae</taxon>
        <taxon>Phyllobacterium</taxon>
    </lineage>
</organism>
<comment type="caution">
    <text evidence="3">The sequence shown here is derived from an EMBL/GenBank/DDBJ whole genome shotgun (WGS) entry which is preliminary data.</text>
</comment>
<dbReference type="OrthoDB" id="8455301at2"/>
<dbReference type="RefSeq" id="WP_106709538.1">
    <property type="nucleotide sequence ID" value="NZ_PGGO01000002.1"/>
</dbReference>